<feature type="repeat" description="ANK" evidence="3">
    <location>
        <begin position="100"/>
        <end position="128"/>
    </location>
</feature>
<proteinExistence type="predicted"/>
<feature type="repeat" description="ANK" evidence="3">
    <location>
        <begin position="64"/>
        <end position="96"/>
    </location>
</feature>
<keyword evidence="4" id="KW-0812">Transmembrane</keyword>
<dbReference type="PANTHER" id="PTHR24198">
    <property type="entry name" value="ANKYRIN REPEAT AND PROTEIN KINASE DOMAIN-CONTAINING PROTEIN"/>
    <property type="match status" value="1"/>
</dbReference>
<feature type="transmembrane region" description="Helical" evidence="4">
    <location>
        <begin position="6"/>
        <end position="23"/>
    </location>
</feature>
<dbReference type="EMBL" id="RQFK01000024">
    <property type="protein sequence ID" value="TGK82985.1"/>
    <property type="molecule type" value="Genomic_DNA"/>
</dbReference>
<evidence type="ECO:0000256" key="4">
    <source>
        <dbReference type="SAM" id="Phobius"/>
    </source>
</evidence>
<dbReference type="Proteomes" id="UP000298009">
    <property type="component" value="Unassembled WGS sequence"/>
</dbReference>
<evidence type="ECO:0000256" key="2">
    <source>
        <dbReference type="ARBA" id="ARBA00023043"/>
    </source>
</evidence>
<gene>
    <name evidence="5" type="ORF">EHQ24_08160</name>
</gene>
<dbReference type="RefSeq" id="WP_135601183.1">
    <property type="nucleotide sequence ID" value="NZ_RQFK01000024.1"/>
</dbReference>
<protein>
    <submittedName>
        <fullName evidence="5">Ankyrin repeat domain-containing protein</fullName>
    </submittedName>
</protein>
<evidence type="ECO:0000256" key="1">
    <source>
        <dbReference type="ARBA" id="ARBA00022737"/>
    </source>
</evidence>
<dbReference type="SMART" id="SM00248">
    <property type="entry name" value="ANK"/>
    <property type="match status" value="6"/>
</dbReference>
<keyword evidence="2 3" id="KW-0040">ANK repeat</keyword>
<keyword evidence="4" id="KW-1133">Transmembrane helix</keyword>
<dbReference type="Pfam" id="PF12796">
    <property type="entry name" value="Ank_2"/>
    <property type="match status" value="2"/>
</dbReference>
<dbReference type="SUPFAM" id="SSF48403">
    <property type="entry name" value="Ankyrin repeat"/>
    <property type="match status" value="1"/>
</dbReference>
<dbReference type="InterPro" id="IPR002110">
    <property type="entry name" value="Ankyrin_rpt"/>
</dbReference>
<dbReference type="InterPro" id="IPR036770">
    <property type="entry name" value="Ankyrin_rpt-contain_sf"/>
</dbReference>
<evidence type="ECO:0000313" key="6">
    <source>
        <dbReference type="Proteomes" id="UP000298009"/>
    </source>
</evidence>
<feature type="repeat" description="ANK" evidence="3">
    <location>
        <begin position="228"/>
        <end position="260"/>
    </location>
</feature>
<keyword evidence="4" id="KW-0472">Membrane</keyword>
<comment type="caution">
    <text evidence="5">The sequence shown here is derived from an EMBL/GenBank/DDBJ whole genome shotgun (WGS) entry which is preliminary data.</text>
</comment>
<dbReference type="PROSITE" id="PS50088">
    <property type="entry name" value="ANK_REPEAT"/>
    <property type="match status" value="3"/>
</dbReference>
<name>A0A4R9I939_9LEPT</name>
<evidence type="ECO:0000313" key="5">
    <source>
        <dbReference type="EMBL" id="TGK82985.1"/>
    </source>
</evidence>
<keyword evidence="1" id="KW-0677">Repeat</keyword>
<dbReference type="OrthoDB" id="346219at2"/>
<dbReference type="Gene3D" id="1.25.40.20">
    <property type="entry name" value="Ankyrin repeat-containing domain"/>
    <property type="match status" value="2"/>
</dbReference>
<dbReference type="PROSITE" id="PS50297">
    <property type="entry name" value="ANK_REP_REGION"/>
    <property type="match status" value="2"/>
</dbReference>
<reference evidence="5" key="1">
    <citation type="journal article" date="2019" name="PLoS Negl. Trop. Dis.">
        <title>Revisiting the worldwide diversity of Leptospira species in the environment.</title>
        <authorList>
            <person name="Vincent A.T."/>
            <person name="Schiettekatte O."/>
            <person name="Bourhy P."/>
            <person name="Veyrier F.J."/>
            <person name="Picardeau M."/>
        </authorList>
    </citation>
    <scope>NUCLEOTIDE SEQUENCE [LARGE SCALE GENOMIC DNA]</scope>
    <source>
        <strain evidence="5">201800287</strain>
    </source>
</reference>
<sequence length="288" mass="32327">MQNQTSLIYKLTIIIIYCVLFTPNCRKPSSSKRDFLDAVRFKEYDRVQDLIDLGEDVNQSDYRSGETALLLAIAKRDFDMVEILLKAKADPNKKSIFHGPIHLASDFCSPEILRILINAKADINAQNAFDYYTPLEISLLNGNLKCTEILINSGAKIEGLSVSHIFSEIAEKGRTEILNYILDVLDIQIYQHEANLALLRSVRSGNINTVQYLLKKNLKLNTNFFDDDGDALIHIATKYNRTSILNLLLTAGADPNLKNKKGETPIRIALKQKNLSLAEILKNSGATN</sequence>
<organism evidence="5 6">
    <name type="scientific">Leptospira noumeaensis</name>
    <dbReference type="NCBI Taxonomy" id="2484964"/>
    <lineage>
        <taxon>Bacteria</taxon>
        <taxon>Pseudomonadati</taxon>
        <taxon>Spirochaetota</taxon>
        <taxon>Spirochaetia</taxon>
        <taxon>Leptospirales</taxon>
        <taxon>Leptospiraceae</taxon>
        <taxon>Leptospira</taxon>
    </lineage>
</organism>
<accession>A0A4R9I939</accession>
<dbReference type="PANTHER" id="PTHR24198:SF165">
    <property type="entry name" value="ANKYRIN REPEAT-CONTAINING PROTEIN-RELATED"/>
    <property type="match status" value="1"/>
</dbReference>
<dbReference type="AlphaFoldDB" id="A0A4R9I939"/>
<evidence type="ECO:0000256" key="3">
    <source>
        <dbReference type="PROSITE-ProRule" id="PRU00023"/>
    </source>
</evidence>
<keyword evidence="6" id="KW-1185">Reference proteome</keyword>